<feature type="compositionally biased region" description="Basic and acidic residues" evidence="10">
    <location>
        <begin position="392"/>
        <end position="401"/>
    </location>
</feature>
<dbReference type="InterPro" id="IPR035937">
    <property type="entry name" value="FPG_N"/>
</dbReference>
<dbReference type="SMART" id="SM00898">
    <property type="entry name" value="Fapy_DNA_glyco"/>
    <property type="match status" value="1"/>
</dbReference>
<keyword evidence="5" id="KW-0238">DNA-binding</keyword>
<evidence type="ECO:0000256" key="10">
    <source>
        <dbReference type="SAM" id="MobiDB-lite"/>
    </source>
</evidence>
<dbReference type="GO" id="GO:0006284">
    <property type="term" value="P:base-excision repair"/>
    <property type="evidence" value="ECO:0007669"/>
    <property type="project" value="InterPro"/>
</dbReference>
<reference evidence="12 13" key="1">
    <citation type="submission" date="2016-04" db="EMBL/GenBank/DDBJ databases">
        <title>A degradative enzymes factory behind the ericoid mycorrhizal symbiosis.</title>
        <authorList>
            <consortium name="DOE Joint Genome Institute"/>
            <person name="Martino E."/>
            <person name="Morin E."/>
            <person name="Grelet G."/>
            <person name="Kuo A."/>
            <person name="Kohler A."/>
            <person name="Daghino S."/>
            <person name="Barry K."/>
            <person name="Choi C."/>
            <person name="Cichocki N."/>
            <person name="Clum A."/>
            <person name="Copeland A."/>
            <person name="Hainaut M."/>
            <person name="Haridas S."/>
            <person name="Labutti K."/>
            <person name="Lindquist E."/>
            <person name="Lipzen A."/>
            <person name="Khouja H.-R."/>
            <person name="Murat C."/>
            <person name="Ohm R."/>
            <person name="Olson A."/>
            <person name="Spatafora J."/>
            <person name="Veneault-Fourrey C."/>
            <person name="Henrissat B."/>
            <person name="Grigoriev I."/>
            <person name="Martin F."/>
            <person name="Perotto S."/>
        </authorList>
    </citation>
    <scope>NUCLEOTIDE SEQUENCE [LARGE SCALE GENOMIC DNA]</scope>
    <source>
        <strain evidence="12 13">F</strain>
    </source>
</reference>
<evidence type="ECO:0000256" key="7">
    <source>
        <dbReference type="ARBA" id="ARBA00023239"/>
    </source>
</evidence>
<dbReference type="GO" id="GO:0003684">
    <property type="term" value="F:damaged DNA binding"/>
    <property type="evidence" value="ECO:0007669"/>
    <property type="project" value="InterPro"/>
</dbReference>
<dbReference type="SUPFAM" id="SSF46946">
    <property type="entry name" value="S13-like H2TH domain"/>
    <property type="match status" value="1"/>
</dbReference>
<dbReference type="GO" id="GO:0008270">
    <property type="term" value="F:zinc ion binding"/>
    <property type="evidence" value="ECO:0007669"/>
    <property type="project" value="InterPro"/>
</dbReference>
<protein>
    <recommendedName>
        <fullName evidence="11">Formamidopyrimidine-DNA glycosylase catalytic domain-containing protein</fullName>
    </recommendedName>
</protein>
<feature type="region of interest" description="Disordered" evidence="10">
    <location>
        <begin position="308"/>
        <end position="412"/>
    </location>
</feature>
<dbReference type="Pfam" id="PF06831">
    <property type="entry name" value="H2TH"/>
    <property type="match status" value="1"/>
</dbReference>
<dbReference type="PROSITE" id="PS51068">
    <property type="entry name" value="FPG_CAT"/>
    <property type="match status" value="1"/>
</dbReference>
<keyword evidence="8" id="KW-0511">Multifunctional enzyme</keyword>
<evidence type="ECO:0000313" key="13">
    <source>
        <dbReference type="Proteomes" id="UP000235786"/>
    </source>
</evidence>
<proteinExistence type="inferred from homology"/>
<evidence type="ECO:0000259" key="11">
    <source>
        <dbReference type="PROSITE" id="PS51068"/>
    </source>
</evidence>
<feature type="compositionally biased region" description="Basic residues" evidence="10">
    <location>
        <begin position="313"/>
        <end position="327"/>
    </location>
</feature>
<evidence type="ECO:0000256" key="8">
    <source>
        <dbReference type="ARBA" id="ARBA00023268"/>
    </source>
</evidence>
<dbReference type="STRING" id="1149755.A0A2J6RAJ0"/>
<keyword evidence="6" id="KW-0234">DNA repair</keyword>
<evidence type="ECO:0000256" key="4">
    <source>
        <dbReference type="ARBA" id="ARBA00022801"/>
    </source>
</evidence>
<comment type="catalytic activity">
    <reaction evidence="1">
        <text>Hydrolysis of DNA containing ring-opened 7-methylguanine residues, releasing 2,6-diamino-4-hydroxy-5-(N-methyl)formamidopyrimidine.</text>
        <dbReference type="EC" id="3.2.2.23"/>
    </reaction>
</comment>
<keyword evidence="3" id="KW-0227">DNA damage</keyword>
<dbReference type="SUPFAM" id="SSF81624">
    <property type="entry name" value="N-terminal domain of MutM-like DNA repair proteins"/>
    <property type="match status" value="1"/>
</dbReference>
<comment type="similarity">
    <text evidence="2">Belongs to the FPG family.</text>
</comment>
<evidence type="ECO:0000256" key="3">
    <source>
        <dbReference type="ARBA" id="ARBA00022763"/>
    </source>
</evidence>
<dbReference type="PANTHER" id="PTHR22993">
    <property type="entry name" value="FORMAMIDOPYRIMIDINE-DNA GLYCOSYLASE"/>
    <property type="match status" value="1"/>
</dbReference>
<keyword evidence="4" id="KW-0378">Hydrolase</keyword>
<evidence type="ECO:0000313" key="12">
    <source>
        <dbReference type="EMBL" id="PMD35519.1"/>
    </source>
</evidence>
<evidence type="ECO:0000256" key="6">
    <source>
        <dbReference type="ARBA" id="ARBA00023204"/>
    </source>
</evidence>
<dbReference type="InterPro" id="IPR015886">
    <property type="entry name" value="H2TH_FPG"/>
</dbReference>
<sequence>MPEIAEVARVVHYLKKSLVGKTLATVKAQDDTNVFGKAGTSGAEFQKAMTGKKVLDAGRQGKYFWLIMSSPPHPVFHLGMTGWIHVRGEPLAHYRPKEEDEDGEEWPPKYWKFILETDSKPKVEAAFSDSRRFGRVRLVDCAAEDIRKTTPLKENGPDPTIDTDILTEEWLEKKMKKKHVPVKALLLDQANISGIGNWVGDEILYNAKLHPEQYSDTFSSAQLKQLHKSILYVCQTAVDLLADSSKFPEDWLFKHRWGKGKKDSVSTLPNGAKITFLTVGGRTSCVIPSVQKKTGAVAGDVNEDENGDEKLVAKKAGKSNGMTKRKAAPKEDSDAEDEELNGRSKKSKATKISKYFAGSSQPPTKPTKVEDKDEMIVKKRGMTTKALTKPAHVKEEAEASGRRRSGRGKPKD</sequence>
<dbReference type="CDD" id="cd08972">
    <property type="entry name" value="PF_Nei_N"/>
    <property type="match status" value="1"/>
</dbReference>
<feature type="compositionally biased region" description="Basic residues" evidence="10">
    <location>
        <begin position="402"/>
        <end position="412"/>
    </location>
</feature>
<dbReference type="Pfam" id="PF01149">
    <property type="entry name" value="Fapy_DNA_glyco"/>
    <property type="match status" value="1"/>
</dbReference>
<evidence type="ECO:0000256" key="9">
    <source>
        <dbReference type="ARBA" id="ARBA00023295"/>
    </source>
</evidence>
<feature type="compositionally biased region" description="Basic and acidic residues" evidence="10">
    <location>
        <begin position="367"/>
        <end position="377"/>
    </location>
</feature>
<dbReference type="PANTHER" id="PTHR22993:SF9">
    <property type="entry name" value="FORMAMIDOPYRIMIDINE-DNA GLYCOSYLASE"/>
    <property type="match status" value="1"/>
</dbReference>
<dbReference type="GO" id="GO:0003906">
    <property type="term" value="F:DNA-(apurinic or apyrimidinic site) endonuclease activity"/>
    <property type="evidence" value="ECO:0007669"/>
    <property type="project" value="InterPro"/>
</dbReference>
<name>A0A2J6RAJ0_HYAVF</name>
<gene>
    <name evidence="12" type="ORF">L207DRAFT_117018</name>
</gene>
<organism evidence="12 13">
    <name type="scientific">Hyaloscypha variabilis (strain UAMH 11265 / GT02V1 / F)</name>
    <name type="common">Meliniomyces variabilis</name>
    <dbReference type="NCBI Taxonomy" id="1149755"/>
    <lineage>
        <taxon>Eukaryota</taxon>
        <taxon>Fungi</taxon>
        <taxon>Dikarya</taxon>
        <taxon>Ascomycota</taxon>
        <taxon>Pezizomycotina</taxon>
        <taxon>Leotiomycetes</taxon>
        <taxon>Helotiales</taxon>
        <taxon>Hyaloscyphaceae</taxon>
        <taxon>Hyaloscypha</taxon>
        <taxon>Hyaloscypha variabilis</taxon>
    </lineage>
</organism>
<evidence type="ECO:0000256" key="2">
    <source>
        <dbReference type="ARBA" id="ARBA00009409"/>
    </source>
</evidence>
<dbReference type="Proteomes" id="UP000235786">
    <property type="component" value="Unassembled WGS sequence"/>
</dbReference>
<evidence type="ECO:0000256" key="1">
    <source>
        <dbReference type="ARBA" id="ARBA00001668"/>
    </source>
</evidence>
<dbReference type="OrthoDB" id="444592at2759"/>
<keyword evidence="13" id="KW-1185">Reference proteome</keyword>
<dbReference type="SMART" id="SM01232">
    <property type="entry name" value="H2TH"/>
    <property type="match status" value="1"/>
</dbReference>
<feature type="domain" description="Formamidopyrimidine-DNA glycosylase catalytic" evidence="11">
    <location>
        <begin position="2"/>
        <end position="134"/>
    </location>
</feature>
<keyword evidence="9" id="KW-0326">Glycosidase</keyword>
<dbReference type="EMBL" id="KZ613952">
    <property type="protein sequence ID" value="PMD35519.1"/>
    <property type="molecule type" value="Genomic_DNA"/>
</dbReference>
<dbReference type="FunFam" id="1.10.8.50:FF:000009">
    <property type="entry name" value="Formamidopyrimidine-DNA glycosylase"/>
    <property type="match status" value="1"/>
</dbReference>
<dbReference type="AlphaFoldDB" id="A0A2J6RAJ0"/>
<dbReference type="GO" id="GO:0008534">
    <property type="term" value="F:oxidized purine nucleobase lesion DNA N-glycosylase activity"/>
    <property type="evidence" value="ECO:0007669"/>
    <property type="project" value="UniProtKB-EC"/>
</dbReference>
<dbReference type="Gene3D" id="3.20.190.10">
    <property type="entry name" value="MutM-like, N-terminal"/>
    <property type="match status" value="1"/>
</dbReference>
<dbReference type="InterPro" id="IPR010979">
    <property type="entry name" value="Ribosomal_uS13-like_H2TH"/>
</dbReference>
<dbReference type="GO" id="GO:0005634">
    <property type="term" value="C:nucleus"/>
    <property type="evidence" value="ECO:0007669"/>
    <property type="project" value="TreeGrafter"/>
</dbReference>
<dbReference type="Gene3D" id="1.10.8.50">
    <property type="match status" value="1"/>
</dbReference>
<dbReference type="InterPro" id="IPR012319">
    <property type="entry name" value="FPG_cat"/>
</dbReference>
<evidence type="ECO:0000256" key="5">
    <source>
        <dbReference type="ARBA" id="ARBA00023125"/>
    </source>
</evidence>
<accession>A0A2J6RAJ0</accession>
<dbReference type="GO" id="GO:0016829">
    <property type="term" value="F:lyase activity"/>
    <property type="evidence" value="ECO:0007669"/>
    <property type="project" value="UniProtKB-KW"/>
</dbReference>
<keyword evidence="7" id="KW-0456">Lyase</keyword>